<accession>A0A9N9NUB3</accession>
<reference evidence="2" key="1">
    <citation type="submission" date="2021-06" db="EMBL/GenBank/DDBJ databases">
        <authorList>
            <person name="Kallberg Y."/>
            <person name="Tangrot J."/>
            <person name="Rosling A."/>
        </authorList>
    </citation>
    <scope>NUCLEOTIDE SEQUENCE</scope>
    <source>
        <strain evidence="2">MA453B</strain>
    </source>
</reference>
<feature type="compositionally biased region" description="Basic and acidic residues" evidence="1">
    <location>
        <begin position="17"/>
        <end position="71"/>
    </location>
</feature>
<sequence length="172" mass="20879">MENNNVSREARRKRKSKESETSQQREARLARERERKWQKKMQETSEEREVRMSRERDRKRKEREMKTNEQHEERLNYQRYFREQIKQQNLSQIIEELDPIIDTQGNCSHHQTDINTTNIEAVSSAELTEINRDLLKKFRTKIDNLKHTLCPYAKKFSVENNMDPGDMPEELK</sequence>
<evidence type="ECO:0000313" key="2">
    <source>
        <dbReference type="EMBL" id="CAG8761019.1"/>
    </source>
</evidence>
<dbReference type="EMBL" id="CAJVPY010017235">
    <property type="protein sequence ID" value="CAG8761019.1"/>
    <property type="molecule type" value="Genomic_DNA"/>
</dbReference>
<feature type="non-terminal residue" evidence="2">
    <location>
        <position position="1"/>
    </location>
</feature>
<dbReference type="AlphaFoldDB" id="A0A9N9NUB3"/>
<protein>
    <submittedName>
        <fullName evidence="2">22522_t:CDS:1</fullName>
    </submittedName>
</protein>
<dbReference type="OrthoDB" id="2448733at2759"/>
<proteinExistence type="predicted"/>
<evidence type="ECO:0000256" key="1">
    <source>
        <dbReference type="SAM" id="MobiDB-lite"/>
    </source>
</evidence>
<evidence type="ECO:0000313" key="3">
    <source>
        <dbReference type="Proteomes" id="UP000789405"/>
    </source>
</evidence>
<organism evidence="2 3">
    <name type="scientific">Dentiscutata erythropus</name>
    <dbReference type="NCBI Taxonomy" id="1348616"/>
    <lineage>
        <taxon>Eukaryota</taxon>
        <taxon>Fungi</taxon>
        <taxon>Fungi incertae sedis</taxon>
        <taxon>Mucoromycota</taxon>
        <taxon>Glomeromycotina</taxon>
        <taxon>Glomeromycetes</taxon>
        <taxon>Diversisporales</taxon>
        <taxon>Gigasporaceae</taxon>
        <taxon>Dentiscutata</taxon>
    </lineage>
</organism>
<name>A0A9N9NUB3_9GLOM</name>
<gene>
    <name evidence="2" type="ORF">DERYTH_LOCUS17815</name>
</gene>
<dbReference type="Proteomes" id="UP000789405">
    <property type="component" value="Unassembled WGS sequence"/>
</dbReference>
<feature type="region of interest" description="Disordered" evidence="1">
    <location>
        <begin position="1"/>
        <end position="71"/>
    </location>
</feature>
<keyword evidence="3" id="KW-1185">Reference proteome</keyword>
<comment type="caution">
    <text evidence="2">The sequence shown here is derived from an EMBL/GenBank/DDBJ whole genome shotgun (WGS) entry which is preliminary data.</text>
</comment>